<evidence type="ECO:0000256" key="4">
    <source>
        <dbReference type="RuleBase" id="RU003719"/>
    </source>
</evidence>
<feature type="domain" description="D-isomer specific 2-hydroxyacid dehydrogenase NAD-binding" evidence="6">
    <location>
        <begin position="110"/>
        <end position="283"/>
    </location>
</feature>
<dbReference type="GO" id="GO:0016616">
    <property type="term" value="F:oxidoreductase activity, acting on the CH-OH group of donors, NAD or NADP as acceptor"/>
    <property type="evidence" value="ECO:0007669"/>
    <property type="project" value="InterPro"/>
</dbReference>
<evidence type="ECO:0000256" key="2">
    <source>
        <dbReference type="ARBA" id="ARBA00023002"/>
    </source>
</evidence>
<keyword evidence="3" id="KW-0520">NAD</keyword>
<dbReference type="PROSITE" id="PS00671">
    <property type="entry name" value="D_2_HYDROXYACID_DH_3"/>
    <property type="match status" value="1"/>
</dbReference>
<reference evidence="7" key="2">
    <citation type="submission" date="2023-01" db="EMBL/GenBank/DDBJ databases">
        <authorList>
            <person name="Sun Q."/>
            <person name="Evtushenko L."/>
        </authorList>
    </citation>
    <scope>NUCLEOTIDE SEQUENCE</scope>
    <source>
        <strain evidence="7">VKM B-2748</strain>
    </source>
</reference>
<dbReference type="InterPro" id="IPR029753">
    <property type="entry name" value="D-isomer_DH_CS"/>
</dbReference>
<evidence type="ECO:0000256" key="3">
    <source>
        <dbReference type="ARBA" id="ARBA00023027"/>
    </source>
</evidence>
<dbReference type="RefSeq" id="WP_271199429.1">
    <property type="nucleotide sequence ID" value="NZ_BSFL01000001.1"/>
</dbReference>
<evidence type="ECO:0000259" key="6">
    <source>
        <dbReference type="Pfam" id="PF02826"/>
    </source>
</evidence>
<dbReference type="InterPro" id="IPR050857">
    <property type="entry name" value="D-2-hydroxyacid_DH"/>
</dbReference>
<accession>A0A9W6JNG3</accession>
<evidence type="ECO:0000313" key="7">
    <source>
        <dbReference type="EMBL" id="GLK78934.1"/>
    </source>
</evidence>
<dbReference type="InterPro" id="IPR006140">
    <property type="entry name" value="D-isomer_DH_NAD-bd"/>
</dbReference>
<dbReference type="Pfam" id="PF02826">
    <property type="entry name" value="2-Hacid_dh_C"/>
    <property type="match status" value="1"/>
</dbReference>
<comment type="caution">
    <text evidence="7">The sequence shown here is derived from an EMBL/GenBank/DDBJ whole genome shotgun (WGS) entry which is preliminary data.</text>
</comment>
<dbReference type="PANTHER" id="PTHR42789">
    <property type="entry name" value="D-ISOMER SPECIFIC 2-HYDROXYACID DEHYDROGENASE FAMILY PROTEIN (AFU_ORTHOLOGUE AFUA_6G10090)"/>
    <property type="match status" value="1"/>
</dbReference>
<evidence type="ECO:0000259" key="5">
    <source>
        <dbReference type="Pfam" id="PF00389"/>
    </source>
</evidence>
<reference evidence="7" key="1">
    <citation type="journal article" date="2014" name="Int. J. Syst. Evol. Microbiol.">
        <title>Complete genome sequence of Corynebacterium casei LMG S-19264T (=DSM 44701T), isolated from a smear-ripened cheese.</title>
        <authorList>
            <consortium name="US DOE Joint Genome Institute (JGI-PGF)"/>
            <person name="Walter F."/>
            <person name="Albersmeier A."/>
            <person name="Kalinowski J."/>
            <person name="Ruckert C."/>
        </authorList>
    </citation>
    <scope>NUCLEOTIDE SEQUENCE</scope>
    <source>
        <strain evidence="7">VKM B-2748</strain>
    </source>
</reference>
<evidence type="ECO:0000256" key="1">
    <source>
        <dbReference type="ARBA" id="ARBA00005854"/>
    </source>
</evidence>
<dbReference type="InterPro" id="IPR006139">
    <property type="entry name" value="D-isomer_2_OHA_DH_cat_dom"/>
</dbReference>
<name>A0A9W6JNG3_9HYPH</name>
<dbReference type="Gene3D" id="3.40.50.720">
    <property type="entry name" value="NAD(P)-binding Rossmann-like Domain"/>
    <property type="match status" value="2"/>
</dbReference>
<sequence length="326" mass="33748">MTVVATTSPGFGRYGAVPDKLAQKGWTFVRCVDVTKPDGGLSEHLADVDFLVAGLVRVTEETLGAAPKLKAVLKHGVGVDSIDVAACTAHGVPVLNTPGANAAAVAELAIGMMFAFARNIPAGHQGVVTGGWNRVVGSEIGGKTLGIVGLGAIGRSLALKALGLGMTVVASDLYPDRDFGSRHGVEIVELDELLKRSDYVSLHVFGGADNAALINAERLALMKPTACLLNLARGEVVDLDALDAALTAGKLAGAGIDAYAVEPPDVSHPIFRQPRVVFTPHTGADTVESVERVGLMNIEDIETLIAGGRPARVLNPQVFERTGAPA</sequence>
<dbReference type="FunFam" id="3.40.50.720:FF:000203">
    <property type="entry name" value="D-3-phosphoglycerate dehydrogenase (SerA)"/>
    <property type="match status" value="1"/>
</dbReference>
<feature type="domain" description="D-isomer specific 2-hydroxyacid dehydrogenase catalytic" evidence="5">
    <location>
        <begin position="28"/>
        <end position="315"/>
    </location>
</feature>
<dbReference type="SUPFAM" id="SSF51735">
    <property type="entry name" value="NAD(P)-binding Rossmann-fold domains"/>
    <property type="match status" value="1"/>
</dbReference>
<evidence type="ECO:0000313" key="8">
    <source>
        <dbReference type="Proteomes" id="UP001143309"/>
    </source>
</evidence>
<dbReference type="InterPro" id="IPR036291">
    <property type="entry name" value="NAD(P)-bd_dom_sf"/>
</dbReference>
<keyword evidence="2 4" id="KW-0560">Oxidoreductase</keyword>
<proteinExistence type="inferred from homology"/>
<dbReference type="Proteomes" id="UP001143309">
    <property type="component" value="Unassembled WGS sequence"/>
</dbReference>
<dbReference type="SUPFAM" id="SSF52283">
    <property type="entry name" value="Formate/glycerate dehydrogenase catalytic domain-like"/>
    <property type="match status" value="1"/>
</dbReference>
<organism evidence="7 8">
    <name type="scientific">Methylopila turkensis</name>
    <dbReference type="NCBI Taxonomy" id="1437816"/>
    <lineage>
        <taxon>Bacteria</taxon>
        <taxon>Pseudomonadati</taxon>
        <taxon>Pseudomonadota</taxon>
        <taxon>Alphaproteobacteria</taxon>
        <taxon>Hyphomicrobiales</taxon>
        <taxon>Methylopilaceae</taxon>
        <taxon>Methylopila</taxon>
    </lineage>
</organism>
<keyword evidence="8" id="KW-1185">Reference proteome</keyword>
<dbReference type="EMBL" id="BSFL01000001">
    <property type="protein sequence ID" value="GLK78934.1"/>
    <property type="molecule type" value="Genomic_DNA"/>
</dbReference>
<dbReference type="AlphaFoldDB" id="A0A9W6JNG3"/>
<gene>
    <name evidence="7" type="primary">serA_1</name>
    <name evidence="7" type="ORF">GCM10008174_06750</name>
</gene>
<dbReference type="CDD" id="cd12172">
    <property type="entry name" value="PGDH_like_2"/>
    <property type="match status" value="1"/>
</dbReference>
<dbReference type="GO" id="GO:0051287">
    <property type="term" value="F:NAD binding"/>
    <property type="evidence" value="ECO:0007669"/>
    <property type="project" value="InterPro"/>
</dbReference>
<protein>
    <submittedName>
        <fullName evidence="7">Hydroxyacid dehydrogenase</fullName>
    </submittedName>
</protein>
<dbReference type="PANTHER" id="PTHR42789:SF1">
    <property type="entry name" value="D-ISOMER SPECIFIC 2-HYDROXYACID DEHYDROGENASE FAMILY PROTEIN (AFU_ORTHOLOGUE AFUA_6G10090)"/>
    <property type="match status" value="1"/>
</dbReference>
<comment type="similarity">
    <text evidence="1 4">Belongs to the D-isomer specific 2-hydroxyacid dehydrogenase family.</text>
</comment>
<dbReference type="Pfam" id="PF00389">
    <property type="entry name" value="2-Hacid_dh"/>
    <property type="match status" value="1"/>
</dbReference>